<evidence type="ECO:0000256" key="2">
    <source>
        <dbReference type="ARBA" id="ARBA00012438"/>
    </source>
</evidence>
<dbReference type="STRING" id="1642818.AWE51_13090"/>
<feature type="transmembrane region" description="Helical" evidence="6">
    <location>
        <begin position="433"/>
        <end position="453"/>
    </location>
</feature>
<evidence type="ECO:0000313" key="9">
    <source>
        <dbReference type="Proteomes" id="UP000076715"/>
    </source>
</evidence>
<evidence type="ECO:0000256" key="4">
    <source>
        <dbReference type="ARBA" id="ARBA00022777"/>
    </source>
</evidence>
<evidence type="ECO:0000256" key="3">
    <source>
        <dbReference type="ARBA" id="ARBA00022679"/>
    </source>
</evidence>
<dbReference type="SUPFAM" id="SSF55874">
    <property type="entry name" value="ATPase domain of HSP90 chaperone/DNA topoisomerase II/histidine kinase"/>
    <property type="match status" value="1"/>
</dbReference>
<dbReference type="EMBL" id="LQRT01000046">
    <property type="protein sequence ID" value="KZS38532.1"/>
    <property type="molecule type" value="Genomic_DNA"/>
</dbReference>
<name>A0A162XBL0_9FLAO</name>
<evidence type="ECO:0000256" key="6">
    <source>
        <dbReference type="SAM" id="Phobius"/>
    </source>
</evidence>
<dbReference type="PANTHER" id="PTHR24421">
    <property type="entry name" value="NITRATE/NITRITE SENSOR PROTEIN NARX-RELATED"/>
    <property type="match status" value="1"/>
</dbReference>
<dbReference type="GO" id="GO:0000160">
    <property type="term" value="P:phosphorelay signal transduction system"/>
    <property type="evidence" value="ECO:0007669"/>
    <property type="project" value="UniProtKB-KW"/>
</dbReference>
<dbReference type="CDD" id="cd12087">
    <property type="entry name" value="TM_EGFR-like"/>
    <property type="match status" value="1"/>
</dbReference>
<protein>
    <recommendedName>
        <fullName evidence="2">histidine kinase</fullName>
        <ecNumber evidence="2">2.7.13.3</ecNumber>
    </recommendedName>
</protein>
<keyword evidence="9" id="KW-1185">Reference proteome</keyword>
<keyword evidence="6" id="KW-0472">Membrane</keyword>
<evidence type="ECO:0000256" key="1">
    <source>
        <dbReference type="ARBA" id="ARBA00000085"/>
    </source>
</evidence>
<gene>
    <name evidence="8" type="ORF">AWE51_13090</name>
</gene>
<comment type="catalytic activity">
    <reaction evidence="1">
        <text>ATP + protein L-histidine = ADP + protein N-phospho-L-histidine.</text>
        <dbReference type="EC" id="2.7.13.3"/>
    </reaction>
</comment>
<keyword evidence="3" id="KW-0808">Transferase</keyword>
<reference evidence="8 9" key="1">
    <citation type="submission" date="2016-01" db="EMBL/GenBank/DDBJ databases">
        <title>The draft genome sequence of Aquimarina sp. RZW4-3-2.</title>
        <authorList>
            <person name="Wang Y."/>
        </authorList>
    </citation>
    <scope>NUCLEOTIDE SEQUENCE [LARGE SCALE GENOMIC DNA]</scope>
    <source>
        <strain evidence="8 9">RZW4-3-2</strain>
    </source>
</reference>
<dbReference type="InterPro" id="IPR036890">
    <property type="entry name" value="HATPase_C_sf"/>
</dbReference>
<accession>A0A162XBL0</accession>
<organism evidence="8 9">
    <name type="scientific">Aquimarina aggregata</name>
    <dbReference type="NCBI Taxonomy" id="1642818"/>
    <lineage>
        <taxon>Bacteria</taxon>
        <taxon>Pseudomonadati</taxon>
        <taxon>Bacteroidota</taxon>
        <taxon>Flavobacteriia</taxon>
        <taxon>Flavobacteriales</taxon>
        <taxon>Flavobacteriaceae</taxon>
        <taxon>Aquimarina</taxon>
    </lineage>
</organism>
<dbReference type="InterPro" id="IPR003594">
    <property type="entry name" value="HATPase_dom"/>
</dbReference>
<evidence type="ECO:0000313" key="8">
    <source>
        <dbReference type="EMBL" id="KZS38532.1"/>
    </source>
</evidence>
<proteinExistence type="predicted"/>
<dbReference type="Gene3D" id="1.25.40.10">
    <property type="entry name" value="Tetratricopeptide repeat domain"/>
    <property type="match status" value="2"/>
</dbReference>
<dbReference type="Proteomes" id="UP000076715">
    <property type="component" value="Unassembled WGS sequence"/>
</dbReference>
<dbReference type="SUPFAM" id="SSF48452">
    <property type="entry name" value="TPR-like"/>
    <property type="match status" value="2"/>
</dbReference>
<dbReference type="AlphaFoldDB" id="A0A162XBL0"/>
<sequence length="651" mass="74649">MKLWRVISFIPIVFGILFVFNSNSAFSQDVNRISRQKALNSIAQQYELSKQKTLPLSKRLAYVSSFLEVAYLYQQDSLIYNGLMQKTMLLGMMKNYDSAVIYSHKLYDLAAKNQDSFYLGISLIKLGVYHNKNNQLTEAFKYHNEAFKIYKAMKDSVMAGKSLLNMTNIQKSLGDYSGNKTTAIEGVKYLENTDKDLRSLSGLYHGISVANREQKNYEEALKYNEKALNLGIDSVSIKKIGQRYILVFKNTKANILASQGNYKEAVSILTQLESDVVVRKSMREYARVIGNLGYVKWLQNPKNTTSEKLLLQARSIRDSIRDVDGLIASNIHLTKYYLTKNKEKALQYAEAAYQNAKELNSLTSILESLGFIFQLQSDSNEEAKVFHEVYIKLQNINQSNREIYAVTKYENDKLTNENLILKAETAKKERQKVINLLGTLILILVGGLVFYLFRQRHKREKIRDVFNAETRISKRIHDELANDVYNVMTQIQNNQHSHDVLDKLENIYNRTRDISRENNNFDTGTHYSEELGNMLSSYSTNETKIIIKDIDIINWQSITPEKKIITHRIIQELMVNMKKHSHAALVAVSFRQTPKNVEITYADTGIGVDKNEIIFSSGLRNAENRIKIIGGSFIFDSEKGKGFKANICFPN</sequence>
<feature type="domain" description="Histidine kinase/HSP90-like ATPase" evidence="7">
    <location>
        <begin position="566"/>
        <end position="650"/>
    </location>
</feature>
<keyword evidence="5" id="KW-0902">Two-component regulatory system</keyword>
<dbReference type="PANTHER" id="PTHR24421:SF10">
    <property type="entry name" value="NITRATE_NITRITE SENSOR PROTEIN NARQ"/>
    <property type="match status" value="1"/>
</dbReference>
<comment type="caution">
    <text evidence="8">The sequence shown here is derived from an EMBL/GenBank/DDBJ whole genome shotgun (WGS) entry which is preliminary data.</text>
</comment>
<evidence type="ECO:0000256" key="5">
    <source>
        <dbReference type="ARBA" id="ARBA00023012"/>
    </source>
</evidence>
<evidence type="ECO:0000259" key="7">
    <source>
        <dbReference type="Pfam" id="PF02518"/>
    </source>
</evidence>
<keyword evidence="4" id="KW-0418">Kinase</keyword>
<dbReference type="RefSeq" id="WP_066317856.1">
    <property type="nucleotide sequence ID" value="NZ_LQRT01000046.1"/>
</dbReference>
<dbReference type="InterPro" id="IPR011990">
    <property type="entry name" value="TPR-like_helical_dom_sf"/>
</dbReference>
<keyword evidence="6" id="KW-0812">Transmembrane</keyword>
<dbReference type="InterPro" id="IPR050482">
    <property type="entry name" value="Sensor_HK_TwoCompSys"/>
</dbReference>
<keyword evidence="6" id="KW-1133">Transmembrane helix</keyword>
<dbReference type="CDD" id="cd16917">
    <property type="entry name" value="HATPase_UhpB-NarQ-NarX-like"/>
    <property type="match status" value="1"/>
</dbReference>
<dbReference type="Gene3D" id="3.30.565.10">
    <property type="entry name" value="Histidine kinase-like ATPase, C-terminal domain"/>
    <property type="match status" value="1"/>
</dbReference>
<dbReference type="OrthoDB" id="943406at2"/>
<dbReference type="GO" id="GO:0004673">
    <property type="term" value="F:protein histidine kinase activity"/>
    <property type="evidence" value="ECO:0007669"/>
    <property type="project" value="UniProtKB-EC"/>
</dbReference>
<dbReference type="Pfam" id="PF02518">
    <property type="entry name" value="HATPase_c"/>
    <property type="match status" value="1"/>
</dbReference>
<dbReference type="EC" id="2.7.13.3" evidence="2"/>